<dbReference type="PROSITE" id="PS50005">
    <property type="entry name" value="TPR"/>
    <property type="match status" value="1"/>
</dbReference>
<protein>
    <submittedName>
        <fullName evidence="2">Uncharacterized protein</fullName>
    </submittedName>
</protein>
<organism evidence="2 3">
    <name type="scientific">Tilletia walkeri</name>
    <dbReference type="NCBI Taxonomy" id="117179"/>
    <lineage>
        <taxon>Eukaryota</taxon>
        <taxon>Fungi</taxon>
        <taxon>Dikarya</taxon>
        <taxon>Basidiomycota</taxon>
        <taxon>Ustilaginomycotina</taxon>
        <taxon>Exobasidiomycetes</taxon>
        <taxon>Tilletiales</taxon>
        <taxon>Tilletiaceae</taxon>
        <taxon>Tilletia</taxon>
    </lineage>
</organism>
<proteinExistence type="predicted"/>
<reference evidence="2" key="1">
    <citation type="submission" date="2016-04" db="EMBL/GenBank/DDBJ databases">
        <authorList>
            <person name="Nguyen H.D."/>
            <person name="Samba Siva P."/>
            <person name="Cullis J."/>
            <person name="Levesque C.A."/>
            <person name="Hambleton S."/>
        </authorList>
    </citation>
    <scope>NUCLEOTIDE SEQUENCE</scope>
    <source>
        <strain evidence="2">DAOMC 236422</strain>
    </source>
</reference>
<name>A0A8X7T5Q4_9BASI</name>
<comment type="caution">
    <text evidence="2">The sequence shown here is derived from an EMBL/GenBank/DDBJ whole genome shotgun (WGS) entry which is preliminary data.</text>
</comment>
<evidence type="ECO:0000313" key="3">
    <source>
        <dbReference type="Proteomes" id="UP000078113"/>
    </source>
</evidence>
<dbReference type="InterPro" id="IPR011990">
    <property type="entry name" value="TPR-like_helical_dom_sf"/>
</dbReference>
<dbReference type="Proteomes" id="UP000078113">
    <property type="component" value="Unassembled WGS sequence"/>
</dbReference>
<keyword evidence="1" id="KW-0802">TPR repeat</keyword>
<dbReference type="EMBL" id="LWDG02000078">
    <property type="protein sequence ID" value="KAE8269786.1"/>
    <property type="molecule type" value="Genomic_DNA"/>
</dbReference>
<accession>A0A8X7T5Q4</accession>
<feature type="repeat" description="TPR" evidence="1">
    <location>
        <begin position="672"/>
        <end position="705"/>
    </location>
</feature>
<dbReference type="SUPFAM" id="SSF48452">
    <property type="entry name" value="TPR-like"/>
    <property type="match status" value="2"/>
</dbReference>
<evidence type="ECO:0000256" key="1">
    <source>
        <dbReference type="PROSITE-ProRule" id="PRU00339"/>
    </source>
</evidence>
<dbReference type="Gene3D" id="1.25.40.10">
    <property type="entry name" value="Tetratricopeptide repeat domain"/>
    <property type="match status" value="2"/>
</dbReference>
<gene>
    <name evidence="2" type="ORF">A4X09_0g2558</name>
</gene>
<dbReference type="InterPro" id="IPR019734">
    <property type="entry name" value="TPR_rpt"/>
</dbReference>
<evidence type="ECO:0000313" key="2">
    <source>
        <dbReference type="EMBL" id="KAE8269786.1"/>
    </source>
</evidence>
<dbReference type="AlphaFoldDB" id="A0A8X7T5Q4"/>
<reference evidence="2" key="2">
    <citation type="journal article" date="2019" name="IMA Fungus">
        <title>Genome sequencing and comparison of five Tilletia species to identify candidate genes for the detection of regulated species infecting wheat.</title>
        <authorList>
            <person name="Nguyen H.D.T."/>
            <person name="Sultana T."/>
            <person name="Kesanakurti P."/>
            <person name="Hambleton S."/>
        </authorList>
    </citation>
    <scope>NUCLEOTIDE SEQUENCE</scope>
    <source>
        <strain evidence="2">DAOMC 236422</strain>
    </source>
</reference>
<keyword evidence="3" id="KW-1185">Reference proteome</keyword>
<sequence>MSQSKAKLDASRNSFGSTMWRAQPRPHLLISSSRKINDQRSTPRVTSAHALTLHSSHLTTLPPYSPQGYVMSSSDFEEYPMDMDEDSGDSWLSSSSDLQDAFDSEGPIDWPEVEAAPADILELFHQLAASASNACRTIREILSAIPDIIRETRRSTITKHDGKAFCRRVLRYLKLLLEHQKGSEKLGAPGTLSGFLAAALLEDVETILHISKGVGGVVRRNRQRTQRRMEEVISAVRSDMLAAKNIIKPSTRSGGHTACPDSESQRDIYSLSALHGALQDLQVATDTEIEIDIANSDRSLPAMEVMNSLLPFFRGITLLNGWVPETDDDRVHRDEDDETLSPEEYFENDRDFTVNSRIFGVDKEEQTQGAICFVFRQARELELNGLQDSETAEQRRAPLYQALFVISENLSKTKLSDSGSIILKLSAAALALLQLGEFDYASLAMELAVVGIRDNLFRAPDSESNQCNLVNALGALAIFLRAPCDSGFDGEDSEDDFDCEDSKAVHLPAEEALRLFQSLFEKDSKNHQQLLAAAEIEYALCLLARGKDKSSALADGLPAVEDAITIHRQTLPVNPSNTVRASLARALQVQSLLLYHAAGRTQDLGKASREAVDRYRQVIKQELGPYDFQYAEALKFRAGLYTEDSHEVLLGASAVYEKLRTTNWKPVDEQLSKINWMLGLYYRTKSNYEDAEACITRAIELKSDTIRDYEDVTRYTQERVFVRTMLEMYHLALKDARSSMASLLQARDREALAGILSQKGYCEWMLGDRGVGHSDLKKSVKIFNKISTVPTEGSYPGLLGDDNIDAIAWLGSLQCAMGDQESALRNGAESVRLARLSRASCRFEDDIHWADLNLARALVYWTATLLDSGRNDEAKASIDESIHLMRDQERKDSVFKTALLMKEQMLLEEGRTSEMAGVRAEADKIPFEGFLDKLGRSTT</sequence>